<evidence type="ECO:0000313" key="3">
    <source>
        <dbReference type="Proteomes" id="UP000194280"/>
    </source>
</evidence>
<name>A0A1Z5T2Y8_HORWE</name>
<gene>
    <name evidence="2" type="ORF">BTJ68_09166</name>
</gene>
<comment type="caution">
    <text evidence="2">The sequence shown here is derived from an EMBL/GenBank/DDBJ whole genome shotgun (WGS) entry which is preliminary data.</text>
</comment>
<sequence>MTTEDGSSAQRRSRPATMSRNLYCDPNSVQTIDLPSGWDNNNTRLCGISWPSETPYSNLSACCSGPLEVSNGCWQYCPTNQTNFEFLSCAVDHIANVSNAGSSCNRERNAAAGGGMVMPGLGHWVGLVAVWVVVAKALL</sequence>
<protein>
    <submittedName>
        <fullName evidence="2">Uncharacterized protein</fullName>
    </submittedName>
</protein>
<dbReference type="InParanoid" id="A0A1Z5T2Y8"/>
<evidence type="ECO:0000256" key="1">
    <source>
        <dbReference type="SAM" id="MobiDB-lite"/>
    </source>
</evidence>
<keyword evidence="3" id="KW-1185">Reference proteome</keyword>
<dbReference type="EMBL" id="MUNK01000141">
    <property type="protein sequence ID" value="OTA30373.1"/>
    <property type="molecule type" value="Genomic_DNA"/>
</dbReference>
<feature type="compositionally biased region" description="Polar residues" evidence="1">
    <location>
        <begin position="1"/>
        <end position="20"/>
    </location>
</feature>
<dbReference type="AlphaFoldDB" id="A0A1Z5T2Y8"/>
<accession>A0A1Z5T2Y8</accession>
<evidence type="ECO:0000313" key="2">
    <source>
        <dbReference type="EMBL" id="OTA30373.1"/>
    </source>
</evidence>
<dbReference type="Proteomes" id="UP000194280">
    <property type="component" value="Unassembled WGS sequence"/>
</dbReference>
<reference evidence="2 3" key="1">
    <citation type="submission" date="2017-01" db="EMBL/GenBank/DDBJ databases">
        <title>The recent genome duplication of the halophilic yeast Hortaea werneckii: insights from long-read sequencing.</title>
        <authorList>
            <person name="Sinha S."/>
            <person name="Flibotte S."/>
            <person name="Neira M."/>
            <person name="Lenassi M."/>
            <person name="Gostincar C."/>
            <person name="Stajich J.E."/>
            <person name="Nislow C.E."/>
        </authorList>
    </citation>
    <scope>NUCLEOTIDE SEQUENCE [LARGE SCALE GENOMIC DNA]</scope>
    <source>
        <strain evidence="2 3">EXF-2000</strain>
    </source>
</reference>
<proteinExistence type="predicted"/>
<dbReference type="VEuPathDB" id="FungiDB:BTJ68_09166"/>
<feature type="region of interest" description="Disordered" evidence="1">
    <location>
        <begin position="1"/>
        <end position="22"/>
    </location>
</feature>
<organism evidence="2 3">
    <name type="scientific">Hortaea werneckii EXF-2000</name>
    <dbReference type="NCBI Taxonomy" id="1157616"/>
    <lineage>
        <taxon>Eukaryota</taxon>
        <taxon>Fungi</taxon>
        <taxon>Dikarya</taxon>
        <taxon>Ascomycota</taxon>
        <taxon>Pezizomycotina</taxon>
        <taxon>Dothideomycetes</taxon>
        <taxon>Dothideomycetidae</taxon>
        <taxon>Mycosphaerellales</taxon>
        <taxon>Teratosphaeriaceae</taxon>
        <taxon>Hortaea</taxon>
    </lineage>
</organism>